<evidence type="ECO:0000259" key="1">
    <source>
        <dbReference type="Pfam" id="PF25534"/>
    </source>
</evidence>
<evidence type="ECO:0000313" key="3">
    <source>
        <dbReference type="Proteomes" id="UP000663888"/>
    </source>
</evidence>
<feature type="domain" description="DUF7918" evidence="1">
    <location>
        <begin position="23"/>
        <end position="227"/>
    </location>
</feature>
<proteinExistence type="predicted"/>
<dbReference type="Proteomes" id="UP000663888">
    <property type="component" value="Unassembled WGS sequence"/>
</dbReference>
<comment type="caution">
    <text evidence="2">The sequence shown here is derived from an EMBL/GenBank/DDBJ whole genome shotgun (WGS) entry which is preliminary data.</text>
</comment>
<sequence length="390" mass="43841">MSKTVREEGELVLGAIIVDSSGQSLHTSRPIEISRADQTIKECWIPSVEGQQFEIQWVAGAPDAYRTLDVRATLYLDGIEMDCGVLMADEWAKYMRGWLDGQQVDIDKACPFQFGKLEVTDDDSNVDLNVCIEDLNTIRVVLEWGRSTQPQKKKGRARRPKFSCPKAKGPIHERHVKKGNFGSAGLGKPTPSDITPEVHPFEPESSIPPATFIFRYASIDWLHAHDILLYDDDNNPVYPSLANNNYKEVIDVDEIESEPELGPGSSDAEDELGVEALILVVPNSSKLKDEEMDLELDQPLGKWLYLSKLCARCATTGLGLKNDKNYTGRREIEMTNIDEPKPKLDNQHDVMPSQLEMSEDEDVYIYKIMVPVFNLRSQNGDTKVKVEPDC</sequence>
<organism evidence="2 3">
    <name type="scientific">Rhizoctonia solani</name>
    <dbReference type="NCBI Taxonomy" id="456999"/>
    <lineage>
        <taxon>Eukaryota</taxon>
        <taxon>Fungi</taxon>
        <taxon>Dikarya</taxon>
        <taxon>Basidiomycota</taxon>
        <taxon>Agaricomycotina</taxon>
        <taxon>Agaricomycetes</taxon>
        <taxon>Cantharellales</taxon>
        <taxon>Ceratobasidiaceae</taxon>
        <taxon>Rhizoctonia</taxon>
    </lineage>
</organism>
<dbReference type="PANTHER" id="PTHR36223:SF1">
    <property type="entry name" value="TRANSCRIPTION ELONGATION FACTOR EAF N-TERMINAL DOMAIN-CONTAINING PROTEIN"/>
    <property type="match status" value="1"/>
</dbReference>
<accession>A0A8H3BR95</accession>
<evidence type="ECO:0000313" key="2">
    <source>
        <dbReference type="EMBL" id="CAE6464529.1"/>
    </source>
</evidence>
<dbReference type="EMBL" id="CAJMWX010001062">
    <property type="protein sequence ID" value="CAE6464529.1"/>
    <property type="molecule type" value="Genomic_DNA"/>
</dbReference>
<dbReference type="Pfam" id="PF25534">
    <property type="entry name" value="DUF7918"/>
    <property type="match status" value="1"/>
</dbReference>
<protein>
    <recommendedName>
        <fullName evidence="1">DUF7918 domain-containing protein</fullName>
    </recommendedName>
</protein>
<reference evidence="2" key="1">
    <citation type="submission" date="2021-01" db="EMBL/GenBank/DDBJ databases">
        <authorList>
            <person name="Kaushik A."/>
        </authorList>
    </citation>
    <scope>NUCLEOTIDE SEQUENCE</scope>
    <source>
        <strain evidence="2">AG4-R118</strain>
    </source>
</reference>
<dbReference type="InterPro" id="IPR057678">
    <property type="entry name" value="DUF7918"/>
</dbReference>
<dbReference type="AlphaFoldDB" id="A0A8H3BR95"/>
<dbReference type="PANTHER" id="PTHR36223">
    <property type="entry name" value="BETA-LACTAMASE-TYPE TRANSPEPTIDASE FOLD DOMAIN CONTAINING PROTEIN"/>
    <property type="match status" value="1"/>
</dbReference>
<gene>
    <name evidence="2" type="ORF">RDB_LOCUS96280</name>
</gene>
<name>A0A8H3BR95_9AGAM</name>